<reference evidence="1 2" key="1">
    <citation type="submission" date="2023-07" db="EMBL/GenBank/DDBJ databases">
        <title>Sorghum-associated microbial communities from plants grown in Nebraska, USA.</title>
        <authorList>
            <person name="Schachtman D."/>
        </authorList>
    </citation>
    <scope>NUCLEOTIDE SEQUENCE [LARGE SCALE GENOMIC DNA]</scope>
    <source>
        <strain evidence="1 2">BE198</strain>
    </source>
</reference>
<sequence length="83" mass="9644">MDRPPCWPEGQPCPNACAARLHQQTVYNHVTLNGPWTGWRLAGARLISPHRDWIAPHVLDRWMYQHGRLFTLSGEKQYASHRT</sequence>
<accession>A0ABU1WEA6</accession>
<keyword evidence="2" id="KW-1185">Reference proteome</keyword>
<proteinExistence type="predicted"/>
<evidence type="ECO:0000313" key="2">
    <source>
        <dbReference type="Proteomes" id="UP001251524"/>
    </source>
</evidence>
<dbReference type="Proteomes" id="UP001251524">
    <property type="component" value="Unassembled WGS sequence"/>
</dbReference>
<gene>
    <name evidence="1" type="ORF">J2X06_002947</name>
</gene>
<protein>
    <submittedName>
        <fullName evidence="1">Uncharacterized protein</fullName>
    </submittedName>
</protein>
<dbReference type="EMBL" id="JAVDVY010000003">
    <property type="protein sequence ID" value="MDR7135729.1"/>
    <property type="molecule type" value="Genomic_DNA"/>
</dbReference>
<name>A0ABU1WEA6_9GAMM</name>
<comment type="caution">
    <text evidence="1">The sequence shown here is derived from an EMBL/GenBank/DDBJ whole genome shotgun (WGS) entry which is preliminary data.</text>
</comment>
<organism evidence="1 2">
    <name type="scientific">Lysobacter niastensis</name>
    <dbReference type="NCBI Taxonomy" id="380629"/>
    <lineage>
        <taxon>Bacteria</taxon>
        <taxon>Pseudomonadati</taxon>
        <taxon>Pseudomonadota</taxon>
        <taxon>Gammaproteobacteria</taxon>
        <taxon>Lysobacterales</taxon>
        <taxon>Lysobacteraceae</taxon>
        <taxon>Lysobacter</taxon>
    </lineage>
</organism>
<evidence type="ECO:0000313" key="1">
    <source>
        <dbReference type="EMBL" id="MDR7135729.1"/>
    </source>
</evidence>